<keyword evidence="8" id="KW-1185">Reference proteome</keyword>
<evidence type="ECO:0000256" key="1">
    <source>
        <dbReference type="ARBA" id="ARBA00005606"/>
    </source>
</evidence>
<dbReference type="PROSITE" id="PS51375">
    <property type="entry name" value="PPR"/>
    <property type="match status" value="2"/>
</dbReference>
<dbReference type="Pfam" id="PF14432">
    <property type="entry name" value="DYW_deaminase"/>
    <property type="match status" value="1"/>
</dbReference>
<keyword evidence="3" id="KW-0677">Repeat</keyword>
<dbReference type="NCBIfam" id="TIGR00756">
    <property type="entry name" value="PPR"/>
    <property type="match status" value="3"/>
</dbReference>
<protein>
    <recommendedName>
        <fullName evidence="6">DYW domain-containing protein</fullName>
    </recommendedName>
</protein>
<dbReference type="InterPro" id="IPR011990">
    <property type="entry name" value="TPR-like_helical_dom_sf"/>
</dbReference>
<evidence type="ECO:0000259" key="6">
    <source>
        <dbReference type="Pfam" id="PF14432"/>
    </source>
</evidence>
<dbReference type="PANTHER" id="PTHR23300">
    <property type="entry name" value="METHANETHIOL OXIDASE"/>
    <property type="match status" value="1"/>
</dbReference>
<dbReference type="SUPFAM" id="SSF75011">
    <property type="entry name" value="3-carboxy-cis,cis-mucoante lactonizing enzyme"/>
    <property type="match status" value="1"/>
</dbReference>
<dbReference type="InterPro" id="IPR032867">
    <property type="entry name" value="DYW_dom"/>
</dbReference>
<evidence type="ECO:0000313" key="7">
    <source>
        <dbReference type="EMBL" id="CAH8312877.1"/>
    </source>
</evidence>
<dbReference type="InterPro" id="IPR002885">
    <property type="entry name" value="PPR_rpt"/>
</dbReference>
<dbReference type="InterPro" id="IPR008826">
    <property type="entry name" value="Se-bd"/>
</dbReference>
<sequence length="1128" mass="125371">MLFHHYLHQLKLCARNRTLTTAKSLHAQIIKLGIIQCLPLANTLVNAYGKCSTASHALQLFDEMPHRDHIAWASVLTALNQENLSTKTLSMFSSSGGLRPDDFVLSALVKACANLASVNHGKQVHCHFIVSEYSPDDVVKSSLVDMYSKCDLPHSAKAVFDSIRVKSTISWTALVSGFAKSGRKEEALELFRNMPIKNLYSWTALISGFVQSGKGLEAFSVFTEMRRESVDILDPLVLSSIVGACANMAASIAGRQVHGLVISLGFDSCLFISNALIDMYAKCSDVIAAKDIFSRMRHRDVVSWTSLIVGMAQHGQAEKALSLYDDMVSHGVKPNEVTFVGLIYACSHVGFVAKGRELFQSMSKDYEISPSLQHYTCLLDLLGRSGLIDEAEKLIRTMPFPPDEPTWAALLSASKRQGKSLMGVRIADHLLSCFKPKDPSTYILLSNVYASASLWGKVSEARRKLGDMEVRKDPGYSSVEVRKETEVFYAGETSHPLKAEIFRLLKKLEEDMRKRNGYVPDTSWILHDMDEQEKEKLLFWHSERSAVAYALLKGVPGSPIRIVKNLRVCGDCHVVMKHISEITEREIIVRDATRYHHFKGGKCSCNDFWKKNTFVSLSITNQKLMSQTHRSVEIHTQIRSKMVTNTETVAPVSNGVDGGCCKSGPGYATPLAAMSGPPEKLIYVTAVYTGTGREKPDYLATVDVDPNSPTYSTVIHRLPMPFVGDELHHSGWNSCSSCHGDASADRRFLVLPSLISGRIYAIDTKADPRAPSLYKYVDPKEIAEKTGLAYPHTAHCLASGEILVSCLGDEEGNAKGNGFLLLDSDFNIKNRWEKEGHSPLFGYDFWYQPRHKTMISTSWGAPKAFSKGFDLQHVADGLYGSHLHVYSWPGGEMKQLIDLGETGMLPLEIRFLHDPSKDTGYVGGALSSNMIRFFKNSDETWGHEVVISVKPLKVENWILPEMPGLITDFLISLDDRFLYFVNWLHGDIRQYNIEDPKNPVLTGQIWVGGLLQNGSPIKAVGEDGNTFQYDVPQIKGKSLRGGPQMIQLSLDGKRLYATNSLFSAWDRQFYPELMDKGSHIIQLDVDTEKGGLSINPDLFVDFGDEPDGPALAHEMRYPGGDCTSDIWI</sequence>
<evidence type="ECO:0000256" key="3">
    <source>
        <dbReference type="ARBA" id="ARBA00022737"/>
    </source>
</evidence>
<reference evidence="7 8" key="1">
    <citation type="submission" date="2022-03" db="EMBL/GenBank/DDBJ databases">
        <authorList>
            <person name="Macdonald S."/>
            <person name="Ahmed S."/>
            <person name="Newling K."/>
        </authorList>
    </citation>
    <scope>NUCLEOTIDE SEQUENCE [LARGE SCALE GENOMIC DNA]</scope>
</reference>
<comment type="caution">
    <text evidence="7">The sequence shown here is derived from an EMBL/GenBank/DDBJ whole genome shotgun (WGS) entry which is preliminary data.</text>
</comment>
<feature type="domain" description="DYW" evidence="6">
    <location>
        <begin position="517"/>
        <end position="609"/>
    </location>
</feature>
<gene>
    <name evidence="7" type="ORF">ERUC_LOCUS6331</name>
</gene>
<dbReference type="Proteomes" id="UP001642260">
    <property type="component" value="Unassembled WGS sequence"/>
</dbReference>
<dbReference type="Pfam" id="PF20431">
    <property type="entry name" value="E_motif"/>
    <property type="match status" value="1"/>
</dbReference>
<dbReference type="FunFam" id="1.25.40.10:FF:000090">
    <property type="entry name" value="Pentatricopeptide repeat-containing protein, chloroplastic"/>
    <property type="match status" value="1"/>
</dbReference>
<proteinExistence type="inferred from homology"/>
<dbReference type="InterPro" id="IPR046848">
    <property type="entry name" value="E_motif"/>
</dbReference>
<feature type="repeat" description="PPR" evidence="5">
    <location>
        <begin position="300"/>
        <end position="334"/>
    </location>
</feature>
<evidence type="ECO:0000256" key="4">
    <source>
        <dbReference type="ARBA" id="ARBA00023266"/>
    </source>
</evidence>
<dbReference type="PANTHER" id="PTHR23300:SF11">
    <property type="entry name" value="METHANETHIOL OXIDASE"/>
    <property type="match status" value="1"/>
</dbReference>
<accession>A0ABC8J3V7</accession>
<comment type="similarity">
    <text evidence="1">Belongs to the selenium-binding protein family.</text>
</comment>
<dbReference type="AlphaFoldDB" id="A0ABC8J3V7"/>
<dbReference type="FunFam" id="1.25.40.10:FF:001307">
    <property type="entry name" value="Pentatricopeptide repeat-containing protein At4g14050, mitochondrial"/>
    <property type="match status" value="1"/>
</dbReference>
<dbReference type="Pfam" id="PF01535">
    <property type="entry name" value="PPR"/>
    <property type="match status" value="4"/>
</dbReference>
<dbReference type="Pfam" id="PF05694">
    <property type="entry name" value="SBP56"/>
    <property type="match status" value="1"/>
</dbReference>
<dbReference type="Pfam" id="PF13041">
    <property type="entry name" value="PPR_2"/>
    <property type="match status" value="1"/>
</dbReference>
<organism evidence="7 8">
    <name type="scientific">Eruca vesicaria subsp. sativa</name>
    <name type="common">Garden rocket</name>
    <name type="synonym">Eruca sativa</name>
    <dbReference type="NCBI Taxonomy" id="29727"/>
    <lineage>
        <taxon>Eukaryota</taxon>
        <taxon>Viridiplantae</taxon>
        <taxon>Streptophyta</taxon>
        <taxon>Embryophyta</taxon>
        <taxon>Tracheophyta</taxon>
        <taxon>Spermatophyta</taxon>
        <taxon>Magnoliopsida</taxon>
        <taxon>eudicotyledons</taxon>
        <taxon>Gunneridae</taxon>
        <taxon>Pentapetalae</taxon>
        <taxon>rosids</taxon>
        <taxon>malvids</taxon>
        <taxon>Brassicales</taxon>
        <taxon>Brassicaceae</taxon>
        <taxon>Brassiceae</taxon>
        <taxon>Eruca</taxon>
    </lineage>
</organism>
<evidence type="ECO:0000256" key="2">
    <source>
        <dbReference type="ARBA" id="ARBA00006643"/>
    </source>
</evidence>
<dbReference type="Gene3D" id="1.25.40.10">
    <property type="entry name" value="Tetratricopeptide repeat domain"/>
    <property type="match status" value="3"/>
</dbReference>
<keyword evidence="4" id="KW-0711">Selenium</keyword>
<evidence type="ECO:0000256" key="5">
    <source>
        <dbReference type="PROSITE-ProRule" id="PRU00708"/>
    </source>
</evidence>
<evidence type="ECO:0000313" key="8">
    <source>
        <dbReference type="Proteomes" id="UP001642260"/>
    </source>
</evidence>
<comment type="similarity">
    <text evidence="2">Belongs to the PPR family. PCMP-H subfamily.</text>
</comment>
<dbReference type="EMBL" id="CAKOAT010075155">
    <property type="protein sequence ID" value="CAH8312877.1"/>
    <property type="molecule type" value="Genomic_DNA"/>
</dbReference>
<name>A0ABC8J3V7_ERUVS</name>
<feature type="repeat" description="PPR" evidence="5">
    <location>
        <begin position="167"/>
        <end position="201"/>
    </location>
</feature>